<evidence type="ECO:0000313" key="1">
    <source>
        <dbReference type="EMBL" id="MFL9833615.1"/>
    </source>
</evidence>
<name>A0ABW8Y2M3_9FLAO</name>
<dbReference type="PROSITE" id="PS51257">
    <property type="entry name" value="PROKAR_LIPOPROTEIN"/>
    <property type="match status" value="1"/>
</dbReference>
<accession>A0ABW8Y2M3</accession>
<sequence length="212" mass="24769">MRNIVSFITLVLVFSCSQKDQNSISKIDSTVVAIDSVAVNIDSSKIENLKQENVLDEEELKDGKYSQIIKDKDFSAEVFYTIKDGSVDYYNLKVYKGKKVQNLKAFSNWGFRNVEELDFKFEDVNFDGINDLTISKEVGMNWFILNVWINKKGKFISEKKFDKIYNPIFYPKKKEVKSDYRISGIGEFWSTYEWKNGELIRTSYIEDVDENN</sequence>
<dbReference type="EMBL" id="JBELPY010000002">
    <property type="protein sequence ID" value="MFL9833615.1"/>
    <property type="molecule type" value="Genomic_DNA"/>
</dbReference>
<organism evidence="1 2">
    <name type="scientific">Chryseobacterium terrae</name>
    <dbReference type="NCBI Taxonomy" id="3163299"/>
    <lineage>
        <taxon>Bacteria</taxon>
        <taxon>Pseudomonadati</taxon>
        <taxon>Bacteroidota</taxon>
        <taxon>Flavobacteriia</taxon>
        <taxon>Flavobacteriales</taxon>
        <taxon>Weeksellaceae</taxon>
        <taxon>Chryseobacterium group</taxon>
        <taxon>Chryseobacterium</taxon>
    </lineage>
</organism>
<dbReference type="NCBIfam" id="NF047539">
    <property type="entry name" value="XAC2610_fam"/>
    <property type="match status" value="1"/>
</dbReference>
<dbReference type="RefSeq" id="WP_408088629.1">
    <property type="nucleotide sequence ID" value="NZ_JBELPY010000002.1"/>
</dbReference>
<evidence type="ECO:0008006" key="3">
    <source>
        <dbReference type="Google" id="ProtNLM"/>
    </source>
</evidence>
<protein>
    <recommendedName>
        <fullName evidence="3">Lipoprotein</fullName>
    </recommendedName>
</protein>
<keyword evidence="2" id="KW-1185">Reference proteome</keyword>
<dbReference type="InterPro" id="IPR058087">
    <property type="entry name" value="XAC2610_dom"/>
</dbReference>
<proteinExistence type="predicted"/>
<dbReference type="Proteomes" id="UP001629058">
    <property type="component" value="Unassembled WGS sequence"/>
</dbReference>
<gene>
    <name evidence="1" type="ORF">ABS765_06190</name>
</gene>
<comment type="caution">
    <text evidence="1">The sequence shown here is derived from an EMBL/GenBank/DDBJ whole genome shotgun (WGS) entry which is preliminary data.</text>
</comment>
<evidence type="ECO:0000313" key="2">
    <source>
        <dbReference type="Proteomes" id="UP001629058"/>
    </source>
</evidence>
<reference evidence="1 2" key="1">
    <citation type="submission" date="2024-06" db="EMBL/GenBank/DDBJ databases">
        <authorList>
            <person name="Kaempfer P."/>
            <person name="Viver T."/>
        </authorList>
    </citation>
    <scope>NUCLEOTIDE SEQUENCE [LARGE SCALE GENOMIC DNA]</scope>
    <source>
        <strain evidence="1 2">ST-37</strain>
    </source>
</reference>